<keyword evidence="2" id="KW-1185">Reference proteome</keyword>
<gene>
    <name evidence="1" type="ORF">F5148DRAFT_1162375</name>
</gene>
<dbReference type="Proteomes" id="UP001207468">
    <property type="component" value="Unassembled WGS sequence"/>
</dbReference>
<name>A0ACC0ULV7_9AGAM</name>
<proteinExistence type="predicted"/>
<reference evidence="1" key="1">
    <citation type="submission" date="2021-03" db="EMBL/GenBank/DDBJ databases">
        <title>Evolutionary priming and transition to the ectomycorrhizal habit in an iconic lineage of mushroom-forming fungi: is preadaptation a requirement?</title>
        <authorList>
            <consortium name="DOE Joint Genome Institute"/>
            <person name="Looney B.P."/>
            <person name="Miyauchi S."/>
            <person name="Morin E."/>
            <person name="Drula E."/>
            <person name="Courty P.E."/>
            <person name="Chicoki N."/>
            <person name="Fauchery L."/>
            <person name="Kohler A."/>
            <person name="Kuo A."/>
            <person name="LaButti K."/>
            <person name="Pangilinan J."/>
            <person name="Lipzen A."/>
            <person name="Riley R."/>
            <person name="Andreopoulos W."/>
            <person name="He G."/>
            <person name="Johnson J."/>
            <person name="Barry K.W."/>
            <person name="Grigoriev I.V."/>
            <person name="Nagy L."/>
            <person name="Hibbett D."/>
            <person name="Henrissat B."/>
            <person name="Matheny P.B."/>
            <person name="Labbe J."/>
            <person name="Martin A.F."/>
        </authorList>
    </citation>
    <scope>NUCLEOTIDE SEQUENCE</scope>
    <source>
        <strain evidence="1">BPL698</strain>
    </source>
</reference>
<comment type="caution">
    <text evidence="1">The sequence shown here is derived from an EMBL/GenBank/DDBJ whole genome shotgun (WGS) entry which is preliminary data.</text>
</comment>
<sequence length="120" mass="13259">MSEYELSLGGPLRLKRTAEGGEEKKKKKRKADKVPKGVVQDEGPDKPSPSGSNRDSPAIAGTSDDKKTAAEKRFQEVQLKRLADKVKKLARKTHKDRVHELNTKLEALSEHHDIPKVGPG</sequence>
<organism evidence="1 2">
    <name type="scientific">Russula earlei</name>
    <dbReference type="NCBI Taxonomy" id="71964"/>
    <lineage>
        <taxon>Eukaryota</taxon>
        <taxon>Fungi</taxon>
        <taxon>Dikarya</taxon>
        <taxon>Basidiomycota</taxon>
        <taxon>Agaricomycotina</taxon>
        <taxon>Agaricomycetes</taxon>
        <taxon>Russulales</taxon>
        <taxon>Russulaceae</taxon>
        <taxon>Russula</taxon>
    </lineage>
</organism>
<protein>
    <submittedName>
        <fullName evidence="1">DUF1754-domain-containing protein</fullName>
    </submittedName>
</protein>
<dbReference type="EMBL" id="JAGFNK010000008">
    <property type="protein sequence ID" value="KAI9512528.1"/>
    <property type="molecule type" value="Genomic_DNA"/>
</dbReference>
<accession>A0ACC0ULV7</accession>
<evidence type="ECO:0000313" key="2">
    <source>
        <dbReference type="Proteomes" id="UP001207468"/>
    </source>
</evidence>
<evidence type="ECO:0000313" key="1">
    <source>
        <dbReference type="EMBL" id="KAI9512528.1"/>
    </source>
</evidence>